<feature type="region of interest" description="Disordered" evidence="1">
    <location>
        <begin position="2343"/>
        <end position="2371"/>
    </location>
</feature>
<dbReference type="InterPro" id="IPR012334">
    <property type="entry name" value="Pectin_lyas_fold"/>
</dbReference>
<name>A0A7M2GMW8_SPHSA</name>
<reference evidence="3" key="1">
    <citation type="submission" date="2020-08" db="EMBL/GenBank/DDBJ databases">
        <title>Complete genome sequence of Sphingobium barthaii strain KK22, a high-molecular-weight polycyclic aromatic hydrocarbon-degrading soil bacterium.</title>
        <authorList>
            <person name="Mori J.F."/>
            <person name="Kanaly R.A."/>
        </authorList>
    </citation>
    <scope>NUCLEOTIDE SEQUENCE [LARGE SCALE GENOMIC DNA]</scope>
    <source>
        <strain evidence="3">KK22</strain>
    </source>
</reference>
<dbReference type="RefSeq" id="WP_193666885.1">
    <property type="nucleotide sequence ID" value="NZ_CP060036.1"/>
</dbReference>
<feature type="region of interest" description="Disordered" evidence="1">
    <location>
        <begin position="1054"/>
        <end position="1077"/>
    </location>
</feature>
<evidence type="ECO:0000256" key="1">
    <source>
        <dbReference type="SAM" id="MobiDB-lite"/>
    </source>
</evidence>
<dbReference type="EMBL" id="CP060036">
    <property type="protein sequence ID" value="QOT74091.1"/>
    <property type="molecule type" value="Genomic_DNA"/>
</dbReference>
<dbReference type="Gene3D" id="2.160.20.10">
    <property type="entry name" value="Single-stranded right-handed beta-helix, Pectin lyase-like"/>
    <property type="match status" value="1"/>
</dbReference>
<dbReference type="KEGG" id="sbar:H5V43_18340"/>
<accession>A0A7M2GMW8</accession>
<dbReference type="Proteomes" id="UP000593663">
    <property type="component" value="Chromosome 2"/>
</dbReference>
<protein>
    <submittedName>
        <fullName evidence="2">Histidine kinase</fullName>
    </submittedName>
</protein>
<dbReference type="GO" id="GO:0016301">
    <property type="term" value="F:kinase activity"/>
    <property type="evidence" value="ECO:0007669"/>
    <property type="project" value="UniProtKB-KW"/>
</dbReference>
<proteinExistence type="predicted"/>
<evidence type="ECO:0000313" key="2">
    <source>
        <dbReference type="EMBL" id="QOT74091.1"/>
    </source>
</evidence>
<keyword evidence="2" id="KW-0418">Kinase</keyword>
<gene>
    <name evidence="2" type="ORF">H5V43_18340</name>
</gene>
<evidence type="ECO:0000313" key="3">
    <source>
        <dbReference type="Proteomes" id="UP000593663"/>
    </source>
</evidence>
<sequence length="2371" mass="222779">MTTKHGTFSLWTLLGRTSAVALAVGLGAGAAIGQKAFQGTPSIVSGDAYIPPSTDSVSLNSTQAVIDWTPDDRGPASAGTIDFLPQGNTVTFSSFSDFTVLNRILPLDGNGLPVSRAIAFNGTVQSQVSGSPPSAGGAVWFYSPGGIIAGANSVFNVGSLVLTANAIDISNGLDRNNIRFAGPAGSTSSVELLPGAQINALSVGSYVALVAPRVVQGGTVTVNGSTAYVGAEAADIRINNGLFDIAITAGTTDASGVVHSGTTNGPESAGSADPQRIFMVAVPKNNALTMLLSGNVGYTPATAVTPDGSALVLSAGSDIAHDVDGNLIATRNATATVEAGFSIGSGDWWNDLTGTATGDIVIRPAATTHFLGNVALSAERGITLRADQSGVIAVDRDMILTAGSGATGGRIDLLAFGGSGAALTSGQIDVTGSLTLNASGDGEAGVSAPPLIGGDAIGGTINLIATGGSIAAASLIANAVGYAGYGSDRSGNATGGAITLSALTAAGPFGTEGGSLRFGSTALDASAGTAFQVSVPPVDGGSAIGGSVALNGTTGSFITGGLDLGTVSARAQATGGIASTGAAGNATGGDIRVAISSGTHEWTSLNADTSTAPGYATEGGSYGAAIPGATGIDIDVGGTGNLNILTSVSLYADARAFGGGASGGALRAGRINISAHDGGSFAIAEDLFATANASSFPAFPGSTFLTPRTADAFGGTISIGAAGGSFGAAGLYASAGGFAGDAPGVAGSGTGGGVTLFASASGGQRGSFSLSDCASYFCRVSADGWGAAGADGSNGMGGSILLHASDADFSVPGELTLQTQGVGGGAASDGVAGRGGDGLGGSILVESRLGLAGTGDLSFGSLFLSAEGASAPSSDGMSFNGGDAGNGTGGTVNINISGGSLTADLLDAQASGFGGAAGENCLSCEGGGTTAFLAGSGQGGSAGFLISGGAAAIGTLTLGAHGTGGEADGANGPSSAAAIAGAGLGGNALLESRGGTLELATLGIDASGTGGLGYPVFQADGADGGTGTGGTAGLLMTAGSGGQVTISGAAVVRASGQGGDGAETRSDGPGNYAAGSGGSGTGGVADVTLAGGMLTAPSLLISAEGLGGAGGNNGSDGPGAAAGDGLGGTARFSYLNEGHAIGTVTVKADGQGGGAGNSGFFSFDNNGNPTFFYGVAAGGAGGRGTGGIAAMLVDVDPLFASLTVSADGIGSMGGGGGTGGAGGTGTGGVATLDLAFGTTTVSGALRVTAAGLGGAGGTGHDGSGGRGGDAFGGGATFGLTGSSTLLDAGDIGVLAEALGGAGGQSGVRSGAGLAGADGGDATGGTALLDLNAGAAAITGLALRISGNATGGDGAIGTAGPVGGNGGAGGNGFAGSATLHIADARMTTGSALPQMPAYSITAVGLGGNGADGSAGSNAGLTGGLGGSGGNGTGGLAAFDAGNGDYVLGGLTLRADGLGGPGGIGGTGPAGASAGGAAGLGSGGTASLANGDGGLLSPGAQRLIDALFMSANGDMSGLVRFTDSSTAANGGLRVNGSLALSSLGVPVAGFSGISFAASNAVQVGGNAGFTSDGPLSFAFTGSGGLAATGALTGTSGTRIDLSHAARPLGSDSLFANSILFTTPGDVTLLTAGSLRAVAGLTILATGGNIGLASGSALTAGGDLRLFAQGSVNGTGAAARAGGTAAIGLGGAGDIVLGDLASGTLLDQVDSAGNPLGTGGIAIGGDFAVSGRLDIGAGSGILSAANIDIGTLSADTQRLAASGAPVHIGNALMSGDLIVNSSLLLANADIAGLLQVRAPGPLGLAQLGGTVAAGAIDIAAGAIVSSGLTARNGDLLLQSSTDLNVTDARASGAIVMAAANRLTIGNAAAGSSLALSGQGIDAASLSAGGQSLLNAGAGSLMVGDIASAGAITASGGVVSLGATGNMAVAQATASAGALLLNAGGALSIVDASAGGNMTLTGGSIDATALDAAGSLTATASGVASFGNVTSQTGGILLNAGGLLSLTASVGARTITMASGDIVLGGAARIGSLSGTSRIVFNAVNLQQPAYVGGSDVAGTYSLSAAELARVAAADIAIGAPARGVAGSPDIVVRDLTLGTANLPGGGLLTIGAGGHLRVEGAVRLTGRSGQGGLILSAGQMLDIVAGPGSIDISDGNGGLGGVLTLDSPNIIAASLSAMADVASTGSLIARELRLAQNDGLVNDTGILRAGTILANASQTFFIQNSGLSSTIPDRRGFTANALMIGSGGSALQIAINGRLALPMGGFAQGLETVPLVAVNGSYALGSKVNGCLIGNPAACTGTGFDSRDTWNGVLDPSVSVSRIFTLSLIELRDIVAQGYPPLIDEPVTGAGNEDLWERSCGGPDEPDCGEGGAR</sequence>
<keyword evidence="2" id="KW-0808">Transferase</keyword>
<organism evidence="2 3">
    <name type="scientific">Sphingobium fuliginis (strain ATCC 27551)</name>
    <dbReference type="NCBI Taxonomy" id="336203"/>
    <lineage>
        <taxon>Bacteria</taxon>
        <taxon>Pseudomonadati</taxon>
        <taxon>Pseudomonadota</taxon>
        <taxon>Alphaproteobacteria</taxon>
        <taxon>Sphingomonadales</taxon>
        <taxon>Sphingomonadaceae</taxon>
        <taxon>Sphingobium</taxon>
    </lineage>
</organism>